<comment type="caution">
    <text evidence="2">The sequence shown here is derived from an EMBL/GenBank/DDBJ whole genome shotgun (WGS) entry which is preliminary data.</text>
</comment>
<dbReference type="GO" id="GO:0016042">
    <property type="term" value="P:lipid catabolic process"/>
    <property type="evidence" value="ECO:0007669"/>
    <property type="project" value="InterPro"/>
</dbReference>
<evidence type="ECO:0000256" key="1">
    <source>
        <dbReference type="SAM" id="MobiDB-lite"/>
    </source>
</evidence>
<name>A0A4Q2L2J3_9MICO</name>
<dbReference type="PIRSF" id="PIRSF029171">
    <property type="entry name" value="Esterase_LipA"/>
    <property type="match status" value="1"/>
</dbReference>
<dbReference type="Gene3D" id="3.40.50.1820">
    <property type="entry name" value="alpha/beta hydrolase"/>
    <property type="match status" value="1"/>
</dbReference>
<dbReference type="Pfam" id="PF03583">
    <property type="entry name" value="LIP"/>
    <property type="match status" value="1"/>
</dbReference>
<dbReference type="OrthoDB" id="9798122at2"/>
<dbReference type="EMBL" id="SDPN01000005">
    <property type="protein sequence ID" value="RXZ72335.1"/>
    <property type="molecule type" value="Genomic_DNA"/>
</dbReference>
<feature type="region of interest" description="Disordered" evidence="1">
    <location>
        <begin position="51"/>
        <end position="71"/>
    </location>
</feature>
<dbReference type="SUPFAM" id="SSF53474">
    <property type="entry name" value="alpha/beta-Hydrolases"/>
    <property type="match status" value="1"/>
</dbReference>
<dbReference type="InterPro" id="IPR029058">
    <property type="entry name" value="AB_hydrolase_fold"/>
</dbReference>
<sequence>MTRTDRLNLSLLRPALADRRPKVACWMAAAAVASTLAVGSLGGCSFGDDGQGAGELTAGPSSPPPSETPGELVRSERLEGAAEGIAAWRVLYRSTDLDGNDIVVSGLVAAPDEPSPPGGRTVVSWGHPTTGAAERCGPSLSAEPLSTIAGVEELVRAGYVVVATDYAGMGAPGPDSYLVGETEGRNVLDAARAARELDIGASDRVALWGYSQGGHAVLFAAQQAEPYAPELEVQAVAVAAPAIDLAALLDTAVADPSGLRLAAYTLDSYASVYAASPAPELQTILTPDAAAAVPRLAELCAFDQDTELDDLSRTLVGRFLAADPRSTEPWASLIAENTPGTAEFDAPLFVAQGAADTLIRPELTQAFVDLQRGLGTDVTSEVIDDTDHGRIPYRALPSLLSWLEGTAPAAPAG</sequence>
<keyword evidence="2" id="KW-0378">Hydrolase</keyword>
<dbReference type="AlphaFoldDB" id="A0A4Q2L2J3"/>
<dbReference type="InterPro" id="IPR005152">
    <property type="entry name" value="Lipase_secreted"/>
</dbReference>
<reference evidence="2 3" key="1">
    <citation type="submission" date="2019-01" db="EMBL/GenBank/DDBJ databases">
        <title>Agromyces.</title>
        <authorList>
            <person name="Li J."/>
        </authorList>
    </citation>
    <scope>NUCLEOTIDE SEQUENCE [LARGE SCALE GENOMIC DNA]</scope>
    <source>
        <strain evidence="2 3">DSM 15934</strain>
    </source>
</reference>
<dbReference type="RefSeq" id="WP_129519600.1">
    <property type="nucleotide sequence ID" value="NZ_SDPN01000005.1"/>
</dbReference>
<evidence type="ECO:0000313" key="3">
    <source>
        <dbReference type="Proteomes" id="UP000293865"/>
    </source>
</evidence>
<protein>
    <submittedName>
        <fullName evidence="2">Alpha/beta fold hydrolase</fullName>
    </submittedName>
</protein>
<dbReference type="Proteomes" id="UP000293865">
    <property type="component" value="Unassembled WGS sequence"/>
</dbReference>
<dbReference type="Gene3D" id="1.10.260.130">
    <property type="match status" value="1"/>
</dbReference>
<evidence type="ECO:0000313" key="2">
    <source>
        <dbReference type="EMBL" id="RXZ72335.1"/>
    </source>
</evidence>
<gene>
    <name evidence="2" type="ORF">ESP51_03965</name>
</gene>
<accession>A0A4Q2L2J3</accession>
<dbReference type="GO" id="GO:0004806">
    <property type="term" value="F:triacylglycerol lipase activity"/>
    <property type="evidence" value="ECO:0007669"/>
    <property type="project" value="InterPro"/>
</dbReference>
<dbReference type="PANTHER" id="PTHR34853">
    <property type="match status" value="1"/>
</dbReference>
<proteinExistence type="predicted"/>
<keyword evidence="3" id="KW-1185">Reference proteome</keyword>
<organism evidence="2 3">
    <name type="scientific">Agromyces albus</name>
    <dbReference type="NCBI Taxonomy" id="205332"/>
    <lineage>
        <taxon>Bacteria</taxon>
        <taxon>Bacillati</taxon>
        <taxon>Actinomycetota</taxon>
        <taxon>Actinomycetes</taxon>
        <taxon>Micrococcales</taxon>
        <taxon>Microbacteriaceae</taxon>
        <taxon>Agromyces</taxon>
    </lineage>
</organism>
<dbReference type="PANTHER" id="PTHR34853:SF1">
    <property type="entry name" value="LIPASE 5"/>
    <property type="match status" value="1"/>
</dbReference>